<reference evidence="2 3" key="2">
    <citation type="submission" date="2018-11" db="EMBL/GenBank/DDBJ databases">
        <authorList>
            <consortium name="Pathogen Informatics"/>
        </authorList>
    </citation>
    <scope>NUCLEOTIDE SEQUENCE [LARGE SCALE GENOMIC DNA]</scope>
</reference>
<feature type="region of interest" description="Disordered" evidence="1">
    <location>
        <begin position="38"/>
        <end position="74"/>
    </location>
</feature>
<organism evidence="3 4">
    <name type="scientific">Toxocara canis</name>
    <name type="common">Canine roundworm</name>
    <dbReference type="NCBI Taxonomy" id="6265"/>
    <lineage>
        <taxon>Eukaryota</taxon>
        <taxon>Metazoa</taxon>
        <taxon>Ecdysozoa</taxon>
        <taxon>Nematoda</taxon>
        <taxon>Chromadorea</taxon>
        <taxon>Rhabditida</taxon>
        <taxon>Spirurina</taxon>
        <taxon>Ascaridomorpha</taxon>
        <taxon>Ascaridoidea</taxon>
        <taxon>Toxocaridae</taxon>
        <taxon>Toxocara</taxon>
    </lineage>
</organism>
<proteinExistence type="predicted"/>
<dbReference type="Proteomes" id="UP000050794">
    <property type="component" value="Unassembled WGS sequence"/>
</dbReference>
<gene>
    <name evidence="2" type="ORF">TCNE_LOCUS18298</name>
</gene>
<evidence type="ECO:0000256" key="1">
    <source>
        <dbReference type="SAM" id="MobiDB-lite"/>
    </source>
</evidence>
<feature type="region of interest" description="Disordered" evidence="1">
    <location>
        <begin position="1"/>
        <end position="22"/>
    </location>
</feature>
<keyword evidence="3" id="KW-1185">Reference proteome</keyword>
<name>A0A183VC28_TOXCA</name>
<accession>A0A183VC28</accession>
<evidence type="ECO:0000313" key="2">
    <source>
        <dbReference type="EMBL" id="VDM49619.1"/>
    </source>
</evidence>
<sequence>MRRDYGTASEQHKKQRKAFGKELRRMHDCVRLRDSQRLRPVSQSEMKVLHNEATPSSVRCPPAGADPSMSMRID</sequence>
<dbReference type="AlphaFoldDB" id="A0A183VC28"/>
<dbReference type="WBParaSite" id="TCNE_0001830201-mRNA-1">
    <property type="protein sequence ID" value="TCNE_0001830201-mRNA-1"/>
    <property type="gene ID" value="TCNE_0001830201"/>
</dbReference>
<evidence type="ECO:0000313" key="3">
    <source>
        <dbReference type="Proteomes" id="UP000050794"/>
    </source>
</evidence>
<protein>
    <submittedName>
        <fullName evidence="4">Transposase</fullName>
    </submittedName>
</protein>
<reference evidence="4" key="1">
    <citation type="submission" date="2016-06" db="UniProtKB">
        <authorList>
            <consortium name="WormBaseParasite"/>
        </authorList>
    </citation>
    <scope>IDENTIFICATION</scope>
</reference>
<evidence type="ECO:0000313" key="4">
    <source>
        <dbReference type="WBParaSite" id="TCNE_0001830201-mRNA-1"/>
    </source>
</evidence>
<dbReference type="EMBL" id="UYWY01025362">
    <property type="protein sequence ID" value="VDM49619.1"/>
    <property type="molecule type" value="Genomic_DNA"/>
</dbReference>